<organism evidence="1 2">
    <name type="scientific">Thermococcus celer Vu 13 = JCM 8558</name>
    <dbReference type="NCBI Taxonomy" id="1293037"/>
    <lineage>
        <taxon>Archaea</taxon>
        <taxon>Methanobacteriati</taxon>
        <taxon>Methanobacteriota</taxon>
        <taxon>Thermococci</taxon>
        <taxon>Thermococcales</taxon>
        <taxon>Thermococcaceae</taxon>
        <taxon>Thermococcus</taxon>
    </lineage>
</organism>
<evidence type="ECO:0000313" key="2">
    <source>
        <dbReference type="Proteomes" id="UP000197156"/>
    </source>
</evidence>
<name>A0A218P1I4_THECE</name>
<dbReference type="OrthoDB" id="92520at2157"/>
<dbReference type="InterPro" id="IPR016539">
    <property type="entry name" value="UCP008315"/>
</dbReference>
<dbReference type="Proteomes" id="UP000197156">
    <property type="component" value="Chromosome"/>
</dbReference>
<dbReference type="EMBL" id="CP014854">
    <property type="protein sequence ID" value="ASI98765.1"/>
    <property type="molecule type" value="Genomic_DNA"/>
</dbReference>
<dbReference type="KEGG" id="tce:A3L02_03905"/>
<proteinExistence type="predicted"/>
<keyword evidence="2" id="KW-1185">Reference proteome</keyword>
<dbReference type="PIRSF" id="PIRSF008315">
    <property type="entry name" value="UCP008315"/>
    <property type="match status" value="1"/>
</dbReference>
<gene>
    <name evidence="1" type="ORF">A3L02_03905</name>
</gene>
<reference evidence="1 2" key="1">
    <citation type="submission" date="2016-03" db="EMBL/GenBank/DDBJ databases">
        <title>Complete genome sequence of Thermococcus celer.</title>
        <authorList>
            <person name="Oger P.M."/>
        </authorList>
    </citation>
    <scope>NUCLEOTIDE SEQUENCE [LARGE SCALE GENOMIC DNA]</scope>
    <source>
        <strain evidence="1 2">Vu 13</strain>
    </source>
</reference>
<protein>
    <submittedName>
        <fullName evidence="1">Uncharacterized protein</fullName>
    </submittedName>
</protein>
<evidence type="ECO:0000313" key="1">
    <source>
        <dbReference type="EMBL" id="ASI98765.1"/>
    </source>
</evidence>
<sequence length="478" mass="52393">MVRKKSLLVVLVLILLGGTLAGALNYTASNDESVTRILGYDVYKIEGSGNYIIYYPLPNGSVKILKKGKPGFLPTFVKVPRREWVKALSNDEKALYAPPTPLILYVTKNGKLGIKSMTTSKIKLDEENALDLKGNTSPKGNIGVQTTTSCPRGWMDFGGRYCLNPQWDLQFESTAKTKTFNEWISVMGLKVENNVAEKMNFDWILVLSRSTYSYWTVGIDVGPFTLLSVSRGAHFDGWGLDVDYQSFNDLPVNSASWERYLNIKVEYIVAHARVSAYDKLMGEYVDIDMAQVYPVKIHTTGKYTIWESATGGTYFTESQGENAPRITTTPNMWGISKEAEWRRKWLNAGSWEGAVYVRQSQSSAFSSSSSLSVPIGYAGGRYLAGINPTLGRLANALSLTIGFHKYTNAVSIAKYSVNVKPGKDCYAMYSVLGVKVGSSGSKVNVPLVFSVITDGKSPSPPCDPRTGMCATSEGGIGG</sequence>
<dbReference type="AlphaFoldDB" id="A0A218P1I4"/>
<accession>A0A218P1I4</accession>